<dbReference type="Proteomes" id="UP000198828">
    <property type="component" value="Unassembled WGS sequence"/>
</dbReference>
<evidence type="ECO:0000313" key="1">
    <source>
        <dbReference type="EMBL" id="SDX56612.1"/>
    </source>
</evidence>
<gene>
    <name evidence="1" type="ORF">SAMN05660923_02527</name>
</gene>
<dbReference type="EMBL" id="FNNG01000013">
    <property type="protein sequence ID" value="SDX56612.1"/>
    <property type="molecule type" value="Genomic_DNA"/>
</dbReference>
<dbReference type="InterPro" id="IPR024232">
    <property type="entry name" value="SpoIIIAH"/>
</dbReference>
<dbReference type="OrthoDB" id="1707181at2"/>
<dbReference type="RefSeq" id="WP_093754243.1">
    <property type="nucleotide sequence ID" value="NZ_BSYN01000009.1"/>
</dbReference>
<accession>A0A1H3CQU9</accession>
<dbReference type="Pfam" id="PF12685">
    <property type="entry name" value="SpoIIIAH"/>
    <property type="match status" value="1"/>
</dbReference>
<organism evidence="1 2">
    <name type="scientific">Tepidimicrobium xylanilyticum</name>
    <dbReference type="NCBI Taxonomy" id="1123352"/>
    <lineage>
        <taxon>Bacteria</taxon>
        <taxon>Bacillati</taxon>
        <taxon>Bacillota</taxon>
        <taxon>Tissierellia</taxon>
        <taxon>Tissierellales</taxon>
        <taxon>Tepidimicrobiaceae</taxon>
        <taxon>Tepidimicrobium</taxon>
    </lineage>
</organism>
<reference evidence="1 2" key="1">
    <citation type="submission" date="2016-10" db="EMBL/GenBank/DDBJ databases">
        <authorList>
            <person name="de Groot N.N."/>
        </authorList>
    </citation>
    <scope>NUCLEOTIDE SEQUENCE [LARGE SCALE GENOMIC DNA]</scope>
    <source>
        <strain evidence="1 2">DSM 23310</strain>
    </source>
</reference>
<dbReference type="Gene3D" id="1.10.287.4300">
    <property type="entry name" value="Stage III sporulation protein AH-like"/>
    <property type="match status" value="1"/>
</dbReference>
<protein>
    <submittedName>
        <fullName evidence="1">Stage III sporulation protein AH</fullName>
    </submittedName>
</protein>
<keyword evidence="2" id="KW-1185">Reference proteome</keyword>
<dbReference type="AlphaFoldDB" id="A0A1H3CQU9"/>
<sequence length="220" mass="25188">MFSMRKPAIIILLLMLLVFTGYLNHNLTKQALSKVSNDYQKYEEMELAKEFNDEEKGLVPTISEGNNEDEIEILDSNDFQNIDEISKYTDDTIEETIKKGDSLVSSNYYVEQRLSRDKLRANLIDRLNDIVNNDATSEEVRNEAQKKIMNIGEISEKEILIEGLVKAKGFDDALVFLTEENARIVVSVDELTEQDIAKILEVVMTETNLDASNIKIMKKR</sequence>
<dbReference type="InterPro" id="IPR038503">
    <property type="entry name" value="SpoIIIAH_sf"/>
</dbReference>
<evidence type="ECO:0000313" key="2">
    <source>
        <dbReference type="Proteomes" id="UP000198828"/>
    </source>
</evidence>
<name>A0A1H3CQU9_9FIRM</name>
<proteinExistence type="predicted"/>